<proteinExistence type="inferred from homology"/>
<evidence type="ECO:0000313" key="9">
    <source>
        <dbReference type="EMBL" id="KAF5823001.1"/>
    </source>
</evidence>
<evidence type="ECO:0000313" key="10">
    <source>
        <dbReference type="EMBL" id="OTG37734.1"/>
    </source>
</evidence>
<feature type="transmembrane region" description="Helical" evidence="7">
    <location>
        <begin position="26"/>
        <end position="46"/>
    </location>
</feature>
<accession>A0A251VQK8</accession>
<reference evidence="10" key="2">
    <citation type="submission" date="2017-02" db="EMBL/GenBank/DDBJ databases">
        <title>Sunflower complete genome.</title>
        <authorList>
            <person name="Langlade N."/>
            <person name="Munos S."/>
        </authorList>
    </citation>
    <scope>NUCLEOTIDE SEQUENCE [LARGE SCALE GENOMIC DNA]</scope>
    <source>
        <tissue evidence="10">Leaves</tissue>
    </source>
</reference>
<evidence type="ECO:0000256" key="7">
    <source>
        <dbReference type="SAM" id="Phobius"/>
    </source>
</evidence>
<evidence type="ECO:0000256" key="2">
    <source>
        <dbReference type="ARBA" id="ARBA00006779"/>
    </source>
</evidence>
<dbReference type="PANTHER" id="PTHR31142">
    <property type="entry name" value="TOBAMOVIRUS MULTIPLICATION PROTEIN 1-LIKE ISOFORM X1"/>
    <property type="match status" value="1"/>
</dbReference>
<feature type="domain" description="THH1/TOM1/TOM3" evidence="8">
    <location>
        <begin position="1"/>
        <end position="59"/>
    </location>
</feature>
<keyword evidence="11" id="KW-1185">Reference proteome</keyword>
<evidence type="ECO:0000313" key="11">
    <source>
        <dbReference type="Proteomes" id="UP000215914"/>
    </source>
</evidence>
<evidence type="ECO:0000256" key="5">
    <source>
        <dbReference type="ARBA" id="ARBA00022989"/>
    </source>
</evidence>
<dbReference type="EMBL" id="MNCJ02000316">
    <property type="protein sequence ID" value="KAF5823001.1"/>
    <property type="molecule type" value="Genomic_DNA"/>
</dbReference>
<organism evidence="10 11">
    <name type="scientific">Helianthus annuus</name>
    <name type="common">Common sunflower</name>
    <dbReference type="NCBI Taxonomy" id="4232"/>
    <lineage>
        <taxon>Eukaryota</taxon>
        <taxon>Viridiplantae</taxon>
        <taxon>Streptophyta</taxon>
        <taxon>Embryophyta</taxon>
        <taxon>Tracheophyta</taxon>
        <taxon>Spermatophyta</taxon>
        <taxon>Magnoliopsida</taxon>
        <taxon>eudicotyledons</taxon>
        <taxon>Gunneridae</taxon>
        <taxon>Pentapetalae</taxon>
        <taxon>asterids</taxon>
        <taxon>campanulids</taxon>
        <taxon>Asterales</taxon>
        <taxon>Asteraceae</taxon>
        <taxon>Asteroideae</taxon>
        <taxon>Heliantheae alliance</taxon>
        <taxon>Heliantheae</taxon>
        <taxon>Helianthus</taxon>
    </lineage>
</organism>
<dbReference type="GO" id="GO:0005774">
    <property type="term" value="C:vacuolar membrane"/>
    <property type="evidence" value="ECO:0007669"/>
    <property type="project" value="UniProtKB-SubCell"/>
</dbReference>
<keyword evidence="5 7" id="KW-1133">Transmembrane helix</keyword>
<evidence type="ECO:0000256" key="1">
    <source>
        <dbReference type="ARBA" id="ARBA00004128"/>
    </source>
</evidence>
<evidence type="ECO:0000256" key="6">
    <source>
        <dbReference type="ARBA" id="ARBA00023136"/>
    </source>
</evidence>
<dbReference type="InParanoid" id="A0A251VQK8"/>
<dbReference type="PANTHER" id="PTHR31142:SF1">
    <property type="entry name" value="TOBAMOVIRUS MULTIPLICATION PROTEIN 1"/>
    <property type="match status" value="1"/>
</dbReference>
<protein>
    <recommendedName>
        <fullName evidence="8">THH1/TOM1/TOM3 domain-containing protein</fullName>
    </recommendedName>
</protein>
<dbReference type="InterPro" id="IPR040226">
    <property type="entry name" value="THH1/TOM1/TOM3"/>
</dbReference>
<evidence type="ECO:0000256" key="4">
    <source>
        <dbReference type="ARBA" id="ARBA00022692"/>
    </source>
</evidence>
<keyword evidence="4 7" id="KW-0812">Transmembrane</keyword>
<comment type="similarity">
    <text evidence="2">Belongs to the plant tobamovirus multiplication TOM1 protein family.</text>
</comment>
<reference evidence="9" key="3">
    <citation type="submission" date="2020-06" db="EMBL/GenBank/DDBJ databases">
        <title>Helianthus annuus Genome sequencing and assembly Release 2.</title>
        <authorList>
            <person name="Gouzy J."/>
            <person name="Langlade N."/>
            <person name="Munos S."/>
        </authorList>
    </citation>
    <scope>NUCLEOTIDE SEQUENCE</scope>
    <source>
        <tissue evidence="9">Leaves</tissue>
    </source>
</reference>
<dbReference type="Pfam" id="PF06454">
    <property type="entry name" value="THH1_TOM1-3_dom"/>
    <property type="match status" value="1"/>
</dbReference>
<dbReference type="Proteomes" id="UP000215914">
    <property type="component" value="Chromosome 1"/>
</dbReference>
<gene>
    <name evidence="10" type="ORF">HannXRQ_Chr01g0022061</name>
    <name evidence="9" type="ORF">HanXRQr2_Chr01g0033501</name>
</gene>
<keyword evidence="6 7" id="KW-0472">Membrane</keyword>
<evidence type="ECO:0000259" key="8">
    <source>
        <dbReference type="Pfam" id="PF06454"/>
    </source>
</evidence>
<reference evidence="9 11" key="1">
    <citation type="journal article" date="2017" name="Nature">
        <title>The sunflower genome provides insights into oil metabolism, flowering and Asterid evolution.</title>
        <authorList>
            <person name="Badouin H."/>
            <person name="Gouzy J."/>
            <person name="Grassa C.J."/>
            <person name="Murat F."/>
            <person name="Staton S.E."/>
            <person name="Cottret L."/>
            <person name="Lelandais-Briere C."/>
            <person name="Owens G.L."/>
            <person name="Carrere S."/>
            <person name="Mayjonade B."/>
            <person name="Legrand L."/>
            <person name="Gill N."/>
            <person name="Kane N.C."/>
            <person name="Bowers J.E."/>
            <person name="Hubner S."/>
            <person name="Bellec A."/>
            <person name="Berard A."/>
            <person name="Berges H."/>
            <person name="Blanchet N."/>
            <person name="Boniface M.C."/>
            <person name="Brunel D."/>
            <person name="Catrice O."/>
            <person name="Chaidir N."/>
            <person name="Claudel C."/>
            <person name="Donnadieu C."/>
            <person name="Faraut T."/>
            <person name="Fievet G."/>
            <person name="Helmstetter N."/>
            <person name="King M."/>
            <person name="Knapp S.J."/>
            <person name="Lai Z."/>
            <person name="Le Paslier M.C."/>
            <person name="Lippi Y."/>
            <person name="Lorenzon L."/>
            <person name="Mandel J.R."/>
            <person name="Marage G."/>
            <person name="Marchand G."/>
            <person name="Marquand E."/>
            <person name="Bret-Mestries E."/>
            <person name="Morien E."/>
            <person name="Nambeesan S."/>
            <person name="Nguyen T."/>
            <person name="Pegot-Espagnet P."/>
            <person name="Pouilly N."/>
            <person name="Raftis F."/>
            <person name="Sallet E."/>
            <person name="Schiex T."/>
            <person name="Thomas J."/>
            <person name="Vandecasteele C."/>
            <person name="Vares D."/>
            <person name="Vear F."/>
            <person name="Vautrin S."/>
            <person name="Crespi M."/>
            <person name="Mangin B."/>
            <person name="Burke J.M."/>
            <person name="Salse J."/>
            <person name="Munos S."/>
            <person name="Vincourt P."/>
            <person name="Rieseberg L.H."/>
            <person name="Langlade N.B."/>
        </authorList>
    </citation>
    <scope>NUCLEOTIDE SEQUENCE [LARGE SCALE GENOMIC DNA]</scope>
    <source>
        <strain evidence="11">cv. SF193</strain>
        <tissue evidence="9">Leaves</tissue>
    </source>
</reference>
<sequence>MNFIVNGVRAVVFGFHMQVFHLHPKVFIWALLEVPGLLFFSTYTQARSLPTDKLRTTYVC</sequence>
<evidence type="ECO:0000256" key="3">
    <source>
        <dbReference type="ARBA" id="ARBA00022554"/>
    </source>
</evidence>
<name>A0A251VQK8_HELAN</name>
<dbReference type="InterPro" id="IPR009457">
    <property type="entry name" value="THH1/TOM1/TOM3_dom"/>
</dbReference>
<comment type="subcellular location">
    <subcellularLocation>
        <location evidence="1">Vacuole membrane</location>
        <topology evidence="1">Multi-pass membrane protein</topology>
    </subcellularLocation>
</comment>
<dbReference type="AlphaFoldDB" id="A0A251VQK8"/>
<dbReference type="Gramene" id="mRNA:HanXRQr2_Chr01g0033501">
    <property type="protein sequence ID" value="mRNA:HanXRQr2_Chr01g0033501"/>
    <property type="gene ID" value="HanXRQr2_Chr01g0033501"/>
</dbReference>
<dbReference type="EMBL" id="CM007890">
    <property type="protein sequence ID" value="OTG37734.1"/>
    <property type="molecule type" value="Genomic_DNA"/>
</dbReference>
<keyword evidence="3" id="KW-0926">Vacuole</keyword>